<feature type="domain" description="DEUBAD" evidence="9">
    <location>
        <begin position="162"/>
        <end position="276"/>
    </location>
</feature>
<organism evidence="10 11">
    <name type="scientific">Gibberella zeae (strain ATCC MYA-4620 / CBS 123657 / FGSC 9075 / NRRL 31084 / PH-1)</name>
    <name type="common">Wheat head blight fungus</name>
    <name type="synonym">Fusarium graminearum</name>
    <dbReference type="NCBI Taxonomy" id="229533"/>
    <lineage>
        <taxon>Eukaryota</taxon>
        <taxon>Fungi</taxon>
        <taxon>Dikarya</taxon>
        <taxon>Ascomycota</taxon>
        <taxon>Pezizomycotina</taxon>
        <taxon>Sordariomycetes</taxon>
        <taxon>Hypocreomycetidae</taxon>
        <taxon>Hypocreales</taxon>
        <taxon>Nectriaceae</taxon>
        <taxon>Fusarium</taxon>
    </lineage>
</organism>
<dbReference type="AlphaFoldDB" id="A0A1C3YKI4"/>
<reference evidence="11" key="1">
    <citation type="journal article" date="2007" name="Science">
        <title>The Fusarium graminearum genome reveals a link between localized polymorphism and pathogen specialization.</title>
        <authorList>
            <person name="Cuomo C.A."/>
            <person name="Gueldener U."/>
            <person name="Xu J.-R."/>
            <person name="Trail F."/>
            <person name="Turgeon B.G."/>
            <person name="Di Pietro A."/>
            <person name="Walton J.D."/>
            <person name="Ma L.-J."/>
            <person name="Baker S.E."/>
            <person name="Rep M."/>
            <person name="Adam G."/>
            <person name="Antoniw J."/>
            <person name="Baldwin T."/>
            <person name="Calvo S.E."/>
            <person name="Chang Y.-L."/>
            <person name="DeCaprio D."/>
            <person name="Gale L.R."/>
            <person name="Gnerre S."/>
            <person name="Goswami R.S."/>
            <person name="Hammond-Kosack K."/>
            <person name="Harris L.J."/>
            <person name="Hilburn K."/>
            <person name="Kennell J.C."/>
            <person name="Kroken S."/>
            <person name="Magnuson J.K."/>
            <person name="Mannhaupt G."/>
            <person name="Mauceli E.W."/>
            <person name="Mewes H.-W."/>
            <person name="Mitterbauer R."/>
            <person name="Muehlbauer G."/>
            <person name="Muensterkoetter M."/>
            <person name="Nelson D."/>
            <person name="O'Donnell K."/>
            <person name="Ouellet T."/>
            <person name="Qi W."/>
            <person name="Quesneville H."/>
            <person name="Roncero M.I.G."/>
            <person name="Seong K.-Y."/>
            <person name="Tetko I.V."/>
            <person name="Urban M."/>
            <person name="Waalwijk C."/>
            <person name="Ward T.J."/>
            <person name="Yao J."/>
            <person name="Birren B.W."/>
            <person name="Kistler H.C."/>
        </authorList>
    </citation>
    <scope>NUCLEOTIDE SEQUENCE [LARGE SCALE GENOMIC DNA]</scope>
    <source>
        <strain evidence="11">ATCC MYA-4620 / CBS 123657 / FGSC 9075 / NRRL 31084 / PH-1</strain>
    </source>
</reference>
<dbReference type="Proteomes" id="UP000070720">
    <property type="component" value="Chromosome 3"/>
</dbReference>
<dbReference type="EMBL" id="HG970334">
    <property type="protein sequence ID" value="SCB64891.1"/>
    <property type="molecule type" value="Genomic_DNA"/>
</dbReference>
<dbReference type="InParanoid" id="A0A1C3YKI4"/>
<gene>
    <name evidence="10" type="ORF">FGRAMPH1_01T19823</name>
</gene>
<evidence type="ECO:0000256" key="5">
    <source>
        <dbReference type="ARBA" id="ARBA00023015"/>
    </source>
</evidence>
<keyword evidence="5" id="KW-0805">Transcription regulation</keyword>
<dbReference type="GO" id="GO:0008270">
    <property type="term" value="F:zinc ion binding"/>
    <property type="evidence" value="ECO:0007669"/>
    <property type="project" value="UniProtKB-KW"/>
</dbReference>
<dbReference type="VEuPathDB" id="FungiDB:FGRAMPH1_01G19823"/>
<keyword evidence="11" id="KW-1185">Reference proteome</keyword>
<evidence type="ECO:0000256" key="4">
    <source>
        <dbReference type="ARBA" id="ARBA00022833"/>
    </source>
</evidence>
<keyword evidence="6" id="KW-0804">Transcription</keyword>
<dbReference type="PROSITE" id="PS51916">
    <property type="entry name" value="DEUBAD"/>
    <property type="match status" value="1"/>
</dbReference>
<feature type="compositionally biased region" description="Polar residues" evidence="8">
    <location>
        <begin position="312"/>
        <end position="325"/>
    </location>
</feature>
<evidence type="ECO:0000256" key="1">
    <source>
        <dbReference type="ARBA" id="ARBA00004123"/>
    </source>
</evidence>
<accession>A0A1C3YKI4</accession>
<sequence length="373" mass="41310">MCNARFVSRYVQLRQERLCRATYKLLATKVPRIEATLEPGQTNSNPDRASALTNLDQPNSLATMAYDDRDTIVVSGEDAIEPQENVSEYSLPLSVPDQGLDDGSHPIVDQLPDASASPLAQQETSTASTSKGIKKAKSKKRVVVKKAARRSKWNQDNILTDPKSPLASADLRSILSNPMAWEILENEERAEILALFPDSQHILSAGTEDACPDFASLMNDDSFRYDCAAYTENIAQGRHDPEWLAQAWAAHERRKMGDFDEHLDNKFKDDWDVNLPPELKTTRSPIVSKEENDVKMEGTEHMANGNEDQAEASMTNGTDTLNEQNPELGKDARVNELPRDDAAQEISLYIATGHQSPAMEIDGEGTTNEPVTV</sequence>
<feature type="region of interest" description="Disordered" evidence="8">
    <location>
        <begin position="303"/>
        <end position="329"/>
    </location>
</feature>
<evidence type="ECO:0000256" key="2">
    <source>
        <dbReference type="ARBA" id="ARBA00022723"/>
    </source>
</evidence>
<dbReference type="STRING" id="229533.A0A1C3YKI4"/>
<keyword evidence="2" id="KW-0479">Metal-binding</keyword>
<evidence type="ECO:0000256" key="6">
    <source>
        <dbReference type="ARBA" id="ARBA00023163"/>
    </source>
</evidence>
<evidence type="ECO:0000256" key="7">
    <source>
        <dbReference type="ARBA" id="ARBA00023242"/>
    </source>
</evidence>
<evidence type="ECO:0000259" key="9">
    <source>
        <dbReference type="PROSITE" id="PS51916"/>
    </source>
</evidence>
<keyword evidence="7" id="KW-0539">Nucleus</keyword>
<dbReference type="Pfam" id="PF13919">
    <property type="entry name" value="ASXH"/>
    <property type="match status" value="1"/>
</dbReference>
<proteinExistence type="predicted"/>
<dbReference type="GO" id="GO:0005634">
    <property type="term" value="C:nucleus"/>
    <property type="evidence" value="ECO:0007669"/>
    <property type="project" value="UniProtKB-SubCell"/>
</dbReference>
<feature type="region of interest" description="Disordered" evidence="8">
    <location>
        <begin position="83"/>
        <end position="133"/>
    </location>
</feature>
<keyword evidence="3" id="KW-0863">Zinc-finger</keyword>
<evidence type="ECO:0000256" key="3">
    <source>
        <dbReference type="ARBA" id="ARBA00022771"/>
    </source>
</evidence>
<comment type="subcellular location">
    <subcellularLocation>
        <location evidence="1">Nucleus</location>
    </subcellularLocation>
</comment>
<feature type="region of interest" description="Disordered" evidence="8">
    <location>
        <begin position="354"/>
        <end position="373"/>
    </location>
</feature>
<evidence type="ECO:0000256" key="8">
    <source>
        <dbReference type="SAM" id="MobiDB-lite"/>
    </source>
</evidence>
<evidence type="ECO:0000313" key="11">
    <source>
        <dbReference type="Proteomes" id="UP000070720"/>
    </source>
</evidence>
<reference evidence="10 11" key="3">
    <citation type="journal article" date="2015" name="BMC Genomics">
        <title>The completed genome sequence of the pathogenic ascomycete fungus Fusarium graminearum.</title>
        <authorList>
            <person name="King R."/>
            <person name="Urban M."/>
            <person name="Hammond-Kosack M.C."/>
            <person name="Hassani-Pak K."/>
            <person name="Hammond-Kosack K.E."/>
        </authorList>
    </citation>
    <scope>NUCLEOTIDE SEQUENCE [LARGE SCALE GENOMIC DNA]</scope>
    <source>
        <strain evidence="11">ATCC MYA-4620 / CBS 123657 / FGSC 9075 / NRRL 31084 / PH-1</strain>
    </source>
</reference>
<dbReference type="InterPro" id="IPR028020">
    <property type="entry name" value="ASX_DEUBAD_dom"/>
</dbReference>
<dbReference type="InterPro" id="IPR044867">
    <property type="entry name" value="DEUBAD_dom"/>
</dbReference>
<keyword evidence="4" id="KW-0862">Zinc</keyword>
<evidence type="ECO:0000313" key="10">
    <source>
        <dbReference type="EMBL" id="SCB64891.1"/>
    </source>
</evidence>
<reference evidence="11" key="2">
    <citation type="journal article" date="2010" name="Nature">
        <title>Comparative genomics reveals mobile pathogenicity chromosomes in Fusarium.</title>
        <authorList>
            <person name="Ma L.J."/>
            <person name="van der Does H.C."/>
            <person name="Borkovich K.A."/>
            <person name="Coleman J.J."/>
            <person name="Daboussi M.J."/>
            <person name="Di Pietro A."/>
            <person name="Dufresne M."/>
            <person name="Freitag M."/>
            <person name="Grabherr M."/>
            <person name="Henrissat B."/>
            <person name="Houterman P.M."/>
            <person name="Kang S."/>
            <person name="Shim W.B."/>
            <person name="Woloshuk C."/>
            <person name="Xie X."/>
            <person name="Xu J.R."/>
            <person name="Antoniw J."/>
            <person name="Baker S.E."/>
            <person name="Bluhm B.H."/>
            <person name="Breakspear A."/>
            <person name="Brown D.W."/>
            <person name="Butchko R.A."/>
            <person name="Chapman S."/>
            <person name="Coulson R."/>
            <person name="Coutinho P.M."/>
            <person name="Danchin E.G."/>
            <person name="Diener A."/>
            <person name="Gale L.R."/>
            <person name="Gardiner D.M."/>
            <person name="Goff S."/>
            <person name="Hammond-Kosack K.E."/>
            <person name="Hilburn K."/>
            <person name="Hua-Van A."/>
            <person name="Jonkers W."/>
            <person name="Kazan K."/>
            <person name="Kodira C.D."/>
            <person name="Koehrsen M."/>
            <person name="Kumar L."/>
            <person name="Lee Y.H."/>
            <person name="Li L."/>
            <person name="Manners J.M."/>
            <person name="Miranda-Saavedra D."/>
            <person name="Mukherjee M."/>
            <person name="Park G."/>
            <person name="Park J."/>
            <person name="Park S.Y."/>
            <person name="Proctor R.H."/>
            <person name="Regev A."/>
            <person name="Ruiz-Roldan M.C."/>
            <person name="Sain D."/>
            <person name="Sakthikumar S."/>
            <person name="Sykes S."/>
            <person name="Schwartz D.C."/>
            <person name="Turgeon B.G."/>
            <person name="Wapinski I."/>
            <person name="Yoder O."/>
            <person name="Young S."/>
            <person name="Zeng Q."/>
            <person name="Zhou S."/>
            <person name="Galagan J."/>
            <person name="Cuomo C.A."/>
            <person name="Kistler H.C."/>
            <person name="Rep M."/>
        </authorList>
    </citation>
    <scope>GENOME REANNOTATION</scope>
    <source>
        <strain evidence="11">ATCC MYA-4620 / CBS 123657 / FGSC 9075 / NRRL 31084 / PH-1</strain>
    </source>
</reference>
<dbReference type="eggNOG" id="ENOG502S8M1">
    <property type="taxonomic scope" value="Eukaryota"/>
</dbReference>
<name>A0A1C3YKI4_GIBZE</name>
<protein>
    <submittedName>
        <fullName evidence="10">Chromosome 3, complete genome</fullName>
    </submittedName>
</protein>